<gene>
    <name evidence="1" type="ORF">HAX54_048663</name>
</gene>
<evidence type="ECO:0000313" key="2">
    <source>
        <dbReference type="Proteomes" id="UP000823775"/>
    </source>
</evidence>
<reference evidence="1 2" key="1">
    <citation type="journal article" date="2021" name="BMC Genomics">
        <title>Datura genome reveals duplications of psychoactive alkaloid biosynthetic genes and high mutation rate following tissue culture.</title>
        <authorList>
            <person name="Rajewski A."/>
            <person name="Carter-House D."/>
            <person name="Stajich J."/>
            <person name="Litt A."/>
        </authorList>
    </citation>
    <scope>NUCLEOTIDE SEQUENCE [LARGE SCALE GENOMIC DNA]</scope>
    <source>
        <strain evidence="1">AR-01</strain>
    </source>
</reference>
<dbReference type="EMBL" id="JACEIK010000807">
    <property type="protein sequence ID" value="MCD7462492.1"/>
    <property type="molecule type" value="Genomic_DNA"/>
</dbReference>
<evidence type="ECO:0000313" key="1">
    <source>
        <dbReference type="EMBL" id="MCD7462492.1"/>
    </source>
</evidence>
<accession>A0ABS8SU52</accession>
<sequence>MTLEVWTSNPLSPKLIDQVLVSEAHLLDGSSGSANSFSRELTLIPRSLTSPFVICTMPFSHLNGTMKMKELNWKQSAGGERGHACCTFAPAKHRCHAEEPGNLVNQTYEPQICICEPQMPPQMTCKDTVYA</sequence>
<dbReference type="Proteomes" id="UP000823775">
    <property type="component" value="Unassembled WGS sequence"/>
</dbReference>
<organism evidence="1 2">
    <name type="scientific">Datura stramonium</name>
    <name type="common">Jimsonweed</name>
    <name type="synonym">Common thornapple</name>
    <dbReference type="NCBI Taxonomy" id="4076"/>
    <lineage>
        <taxon>Eukaryota</taxon>
        <taxon>Viridiplantae</taxon>
        <taxon>Streptophyta</taxon>
        <taxon>Embryophyta</taxon>
        <taxon>Tracheophyta</taxon>
        <taxon>Spermatophyta</taxon>
        <taxon>Magnoliopsida</taxon>
        <taxon>eudicotyledons</taxon>
        <taxon>Gunneridae</taxon>
        <taxon>Pentapetalae</taxon>
        <taxon>asterids</taxon>
        <taxon>lamiids</taxon>
        <taxon>Solanales</taxon>
        <taxon>Solanaceae</taxon>
        <taxon>Solanoideae</taxon>
        <taxon>Datureae</taxon>
        <taxon>Datura</taxon>
    </lineage>
</organism>
<proteinExistence type="predicted"/>
<protein>
    <submittedName>
        <fullName evidence="1">Uncharacterized protein</fullName>
    </submittedName>
</protein>
<keyword evidence="2" id="KW-1185">Reference proteome</keyword>
<name>A0ABS8SU52_DATST</name>
<comment type="caution">
    <text evidence="1">The sequence shown here is derived from an EMBL/GenBank/DDBJ whole genome shotgun (WGS) entry which is preliminary data.</text>
</comment>